<evidence type="ECO:0000256" key="5">
    <source>
        <dbReference type="ARBA" id="ARBA00022989"/>
    </source>
</evidence>
<dbReference type="InterPro" id="IPR035952">
    <property type="entry name" value="Rhomboid-like_sf"/>
</dbReference>
<keyword evidence="4 9" id="KW-0378">Hydrolase</keyword>
<feature type="domain" description="Peptidase S54 rhomboid" evidence="8">
    <location>
        <begin position="52"/>
        <end position="198"/>
    </location>
</feature>
<dbReference type="EMBL" id="JBHTLQ010000019">
    <property type="protein sequence ID" value="MFD1190927.1"/>
    <property type="molecule type" value="Genomic_DNA"/>
</dbReference>
<evidence type="ECO:0000256" key="7">
    <source>
        <dbReference type="SAM" id="Phobius"/>
    </source>
</evidence>
<evidence type="ECO:0000256" key="3">
    <source>
        <dbReference type="ARBA" id="ARBA00022692"/>
    </source>
</evidence>
<feature type="transmembrane region" description="Helical" evidence="7">
    <location>
        <begin position="153"/>
        <end position="174"/>
    </location>
</feature>
<evidence type="ECO:0000259" key="8">
    <source>
        <dbReference type="Pfam" id="PF01694"/>
    </source>
</evidence>
<feature type="transmembrane region" description="Helical" evidence="7">
    <location>
        <begin position="186"/>
        <end position="206"/>
    </location>
</feature>
<dbReference type="InterPro" id="IPR050925">
    <property type="entry name" value="Rhomboid_protease_S54"/>
</dbReference>
<evidence type="ECO:0000313" key="9">
    <source>
        <dbReference type="EMBL" id="MFD1190927.1"/>
    </source>
</evidence>
<dbReference type="GO" id="GO:0008233">
    <property type="term" value="F:peptidase activity"/>
    <property type="evidence" value="ECO:0007669"/>
    <property type="project" value="UniProtKB-KW"/>
</dbReference>
<keyword evidence="3 7" id="KW-0812">Transmembrane</keyword>
<dbReference type="PANTHER" id="PTHR43731:SF14">
    <property type="entry name" value="PRESENILIN-ASSOCIATED RHOMBOID-LIKE PROTEIN, MITOCHONDRIAL"/>
    <property type="match status" value="1"/>
</dbReference>
<keyword evidence="10" id="KW-1185">Reference proteome</keyword>
<feature type="transmembrane region" description="Helical" evidence="7">
    <location>
        <begin position="56"/>
        <end position="80"/>
    </location>
</feature>
<dbReference type="Pfam" id="PF01694">
    <property type="entry name" value="Rhomboid"/>
    <property type="match status" value="1"/>
</dbReference>
<evidence type="ECO:0000256" key="2">
    <source>
        <dbReference type="ARBA" id="ARBA00009045"/>
    </source>
</evidence>
<gene>
    <name evidence="9" type="ORF">ACFQ27_10085</name>
</gene>
<sequence>MSDERQPIFNAPWPAVLLAAVILGGYAAQGFAGPEVISRFAFSPAALDAGRFETLFTALFLSGSWTHAIVNAAMALAFGTPVARAFGLRGEGVAALALFYLCCGALSSLGFALVHPGQEVLLVGASGAVSGLMAAGARIIGGQGRMGPILSPPVIGMSLAWIVVNLVVAVLGFAPGMGSAPVAWEAHLFGYAAGLVLAGPFAWLAARHITD</sequence>
<proteinExistence type="inferred from homology"/>
<evidence type="ECO:0000256" key="4">
    <source>
        <dbReference type="ARBA" id="ARBA00022801"/>
    </source>
</evidence>
<evidence type="ECO:0000256" key="6">
    <source>
        <dbReference type="ARBA" id="ARBA00023136"/>
    </source>
</evidence>
<keyword evidence="6 7" id="KW-0472">Membrane</keyword>
<dbReference type="GO" id="GO:0006508">
    <property type="term" value="P:proteolysis"/>
    <property type="evidence" value="ECO:0007669"/>
    <property type="project" value="UniProtKB-KW"/>
</dbReference>
<comment type="caution">
    <text evidence="9">The sequence shown here is derived from an EMBL/GenBank/DDBJ whole genome shotgun (WGS) entry which is preliminary data.</text>
</comment>
<name>A0ABW3T1G2_9CAUL</name>
<comment type="subcellular location">
    <subcellularLocation>
        <location evidence="1">Membrane</location>
        <topology evidence="1">Multi-pass membrane protein</topology>
    </subcellularLocation>
</comment>
<keyword evidence="9" id="KW-0645">Protease</keyword>
<evidence type="ECO:0000313" key="10">
    <source>
        <dbReference type="Proteomes" id="UP001597216"/>
    </source>
</evidence>
<protein>
    <submittedName>
        <fullName evidence="9">Rhomboid family intramembrane serine protease</fullName>
        <ecNumber evidence="9">3.4.21.-</ecNumber>
    </submittedName>
</protein>
<dbReference type="RefSeq" id="WP_377353493.1">
    <property type="nucleotide sequence ID" value="NZ_JBHTLQ010000019.1"/>
</dbReference>
<dbReference type="Gene3D" id="1.20.1540.10">
    <property type="entry name" value="Rhomboid-like"/>
    <property type="match status" value="1"/>
</dbReference>
<feature type="transmembrane region" description="Helical" evidence="7">
    <location>
        <begin position="92"/>
        <end position="114"/>
    </location>
</feature>
<feature type="transmembrane region" description="Helical" evidence="7">
    <location>
        <begin position="120"/>
        <end position="141"/>
    </location>
</feature>
<dbReference type="PANTHER" id="PTHR43731">
    <property type="entry name" value="RHOMBOID PROTEASE"/>
    <property type="match status" value="1"/>
</dbReference>
<dbReference type="InterPro" id="IPR022764">
    <property type="entry name" value="Peptidase_S54_rhomboid_dom"/>
</dbReference>
<reference evidence="10" key="1">
    <citation type="journal article" date="2019" name="Int. J. Syst. Evol. Microbiol.">
        <title>The Global Catalogue of Microorganisms (GCM) 10K type strain sequencing project: providing services to taxonomists for standard genome sequencing and annotation.</title>
        <authorList>
            <consortium name="The Broad Institute Genomics Platform"/>
            <consortium name="The Broad Institute Genome Sequencing Center for Infectious Disease"/>
            <person name="Wu L."/>
            <person name="Ma J."/>
        </authorList>
    </citation>
    <scope>NUCLEOTIDE SEQUENCE [LARGE SCALE GENOMIC DNA]</scope>
    <source>
        <strain evidence="10">CCUG 55074</strain>
    </source>
</reference>
<comment type="similarity">
    <text evidence="2">Belongs to the peptidase S54 family.</text>
</comment>
<accession>A0ABW3T1G2</accession>
<organism evidence="9 10">
    <name type="scientific">Phenylobacterium conjunctum</name>
    <dbReference type="NCBI Taxonomy" id="1298959"/>
    <lineage>
        <taxon>Bacteria</taxon>
        <taxon>Pseudomonadati</taxon>
        <taxon>Pseudomonadota</taxon>
        <taxon>Alphaproteobacteria</taxon>
        <taxon>Caulobacterales</taxon>
        <taxon>Caulobacteraceae</taxon>
        <taxon>Phenylobacterium</taxon>
    </lineage>
</organism>
<dbReference type="Proteomes" id="UP001597216">
    <property type="component" value="Unassembled WGS sequence"/>
</dbReference>
<keyword evidence="5 7" id="KW-1133">Transmembrane helix</keyword>
<dbReference type="EC" id="3.4.21.-" evidence="9"/>
<dbReference type="SUPFAM" id="SSF144091">
    <property type="entry name" value="Rhomboid-like"/>
    <property type="match status" value="1"/>
</dbReference>
<evidence type="ECO:0000256" key="1">
    <source>
        <dbReference type="ARBA" id="ARBA00004141"/>
    </source>
</evidence>